<dbReference type="Proteomes" id="UP000078560">
    <property type="component" value="Unassembled WGS sequence"/>
</dbReference>
<feature type="region of interest" description="Disordered" evidence="1">
    <location>
        <begin position="502"/>
        <end position="544"/>
    </location>
</feature>
<gene>
    <name evidence="2" type="ORF">POVCU2_0042350</name>
</gene>
<feature type="non-terminal residue" evidence="2">
    <location>
        <position position="1"/>
    </location>
</feature>
<dbReference type="AlphaFoldDB" id="A0A1A8W3N0"/>
<accession>A0A1A8W3N0</accession>
<evidence type="ECO:0000313" key="2">
    <source>
        <dbReference type="EMBL" id="SBS87381.1"/>
    </source>
</evidence>
<evidence type="ECO:0000313" key="3">
    <source>
        <dbReference type="Proteomes" id="UP000078560"/>
    </source>
</evidence>
<feature type="compositionally biased region" description="Basic and acidic residues" evidence="1">
    <location>
        <begin position="523"/>
        <end position="535"/>
    </location>
</feature>
<feature type="compositionally biased region" description="Polar residues" evidence="1">
    <location>
        <begin position="207"/>
        <end position="231"/>
    </location>
</feature>
<sequence>LKQIVNDFLMIKEKYFLCHHEEKITILFFYLISHSSNIKTFYYIWNQFFDHIRNKYENNEYIFNDYLFLSYGPLNIYTYSCSIVSQYIKALNISIQQFKINEMRNHLKQKKTLSFFCNDKDSRSGDEDLAVGHHVERNNTTGGDVVTGSVAAGNAATGNVATGNAAADSLSVDEQNGACTNGTPSKSNSSSGFVKKDTSDDNVFFSCEQNDSSVSNKNGESIKNDNGSNFDFGSFKGSGDPLTGSEHNAGGERTDKTNPSGNVLNKAFPYGDKEREKERKKKKKKSIMGGKIVVSNFFPYPLNNMELFITKNNGAIKEVNDQDDMITLIHDILKSNNKDNYNYDDFVKWYKLHIGKVYTSQNVLKYCYNCIKNSYFVNIDISYIKEKYKEIKKKYYTNNDYLKKMFYYVKNNYDYIKKIKCPFNTFFVGELNLDNLLNINVLDLLECAFKLTKSEHNENQCENFSVKNCYTINHLNKYNKEGDENIIPLSSCPFKRANFPLQTGNSNKRGNVRPDNGQNDNIQCEHKSGSERDNSDNDQNANYKNSFNINKEENYFKKFYIDPEKKKKKIPYSDTNFSSDIKRTYKKRYKIIFNKKLFNLFEKCEELFNKGLWLLTIFNSNLNEKKIFNLINTILESEEKEILIKPKYEKYFYSFVKNMCINESTKGGRNRDRGRGVIGGRSRIGGDSDSSSCEKKLSSGSSTFHRINRSMSSKSLQKSLKGNNTKHVMTNNPYHNLGISVKVKKKESSSPSQTSDQSNTLNKDKLSLLLKANNKEQNFQECIIDYIDYAFGDPRYCNPARMYCTINQIDTTVSFVKMAPIL</sequence>
<feature type="compositionally biased region" description="Low complexity" evidence="1">
    <location>
        <begin position="710"/>
        <end position="721"/>
    </location>
</feature>
<protein>
    <submittedName>
        <fullName evidence="2">Uncharacterized protein</fullName>
    </submittedName>
</protein>
<proteinExistence type="predicted"/>
<dbReference type="EMBL" id="FLQU01000569">
    <property type="protein sequence ID" value="SBS87381.1"/>
    <property type="molecule type" value="Genomic_DNA"/>
</dbReference>
<organism evidence="2 3">
    <name type="scientific">Plasmodium ovale curtisi</name>
    <dbReference type="NCBI Taxonomy" id="864141"/>
    <lineage>
        <taxon>Eukaryota</taxon>
        <taxon>Sar</taxon>
        <taxon>Alveolata</taxon>
        <taxon>Apicomplexa</taxon>
        <taxon>Aconoidasida</taxon>
        <taxon>Haemosporida</taxon>
        <taxon>Plasmodiidae</taxon>
        <taxon>Plasmodium</taxon>
        <taxon>Plasmodium (Plasmodium)</taxon>
    </lineage>
</organism>
<evidence type="ECO:0000256" key="1">
    <source>
        <dbReference type="SAM" id="MobiDB-lite"/>
    </source>
</evidence>
<feature type="region of interest" description="Disordered" evidence="1">
    <location>
        <begin position="664"/>
        <end position="731"/>
    </location>
</feature>
<feature type="compositionally biased region" description="Polar residues" evidence="1">
    <location>
        <begin position="722"/>
        <end position="731"/>
    </location>
</feature>
<name>A0A1A8W3N0_PLAOA</name>
<feature type="region of interest" description="Disordered" evidence="1">
    <location>
        <begin position="206"/>
        <end position="285"/>
    </location>
</feature>
<reference evidence="3" key="1">
    <citation type="submission" date="2016-05" db="EMBL/GenBank/DDBJ databases">
        <authorList>
            <person name="Naeem Raeece"/>
        </authorList>
    </citation>
    <scope>NUCLEOTIDE SEQUENCE [LARGE SCALE GENOMIC DNA]</scope>
</reference>